<dbReference type="AlphaFoldDB" id="A0AAT9GMU5"/>
<sequence>MSFGIPNEFDLATQFAIQLYNNNISLNQIESLLKQIEQPFSLVPIYQIISQYLPQQIALHIYNIYDDNKNQLIRLFEIIKWILYNLYDSKNSVIGVISSFKQLLQILPVLKVEVFESHQGISKSSNYHFVIDGNSLYHISRFAISSTRNGTNITYIVDLKRIYGKRVIEVNASNSGLFRDIYVYPAEELLVSPLYRNYQQVPISYLNNFNFTWLTTREKLFVKNEWNTYYLPMIRNIVNLLNFFLSLSNSNMFYKLPPLSERQINYNTNFPLSYLIPDSSNTRQNSLEVLTKEIHQVWITLEILRYLANQGMLRQYSLNFSQSPYIPIGVFEYENEIYSLWYEFDMEESTMCGGILWYRHRPSWLDSFRQRASQCINISQRTPLRPDIVILKGVKDCNDLMNSSLNVETIIECKNWEFQYWQSQIDTQIKPYQCIFRPRKMIVASLYQISHTLNMNGIIFIDNVYPGGNGLSRILNNIP</sequence>
<dbReference type="EMBL" id="AP031322">
    <property type="protein sequence ID" value="BFH72210.1"/>
    <property type="molecule type" value="Genomic_DNA"/>
</dbReference>
<accession>A0AAT9GMU5</accession>
<gene>
    <name evidence="1" type="ORF">SJAV_01540</name>
</gene>
<organism evidence="1">
    <name type="scientific">Sulfurisphaera javensis</name>
    <dbReference type="NCBI Taxonomy" id="2049879"/>
    <lineage>
        <taxon>Archaea</taxon>
        <taxon>Thermoproteota</taxon>
        <taxon>Thermoprotei</taxon>
        <taxon>Sulfolobales</taxon>
        <taxon>Sulfolobaceae</taxon>
        <taxon>Sulfurisphaera</taxon>
    </lineage>
</organism>
<name>A0AAT9GMU5_9CREN</name>
<dbReference type="RefSeq" id="WP_369610452.1">
    <property type="nucleotide sequence ID" value="NZ_AP031322.1"/>
</dbReference>
<evidence type="ECO:0000313" key="1">
    <source>
        <dbReference type="EMBL" id="BFH72210.1"/>
    </source>
</evidence>
<proteinExistence type="predicted"/>
<dbReference type="GeneID" id="92353087"/>
<protein>
    <recommendedName>
        <fullName evidence="2">Nuclease</fullName>
    </recommendedName>
</protein>
<reference evidence="1" key="1">
    <citation type="submission" date="2024-03" db="EMBL/GenBank/DDBJ databases">
        <title>Complete genome sequence of Sulfurisphaera javensis strain KD-1.</title>
        <authorList>
            <person name="Sakai H."/>
            <person name="Nur N."/>
            <person name="Suwanto A."/>
            <person name="Kurosawa N."/>
        </authorList>
    </citation>
    <scope>NUCLEOTIDE SEQUENCE</scope>
    <source>
        <strain evidence="1">KD-1</strain>
    </source>
</reference>
<dbReference type="KEGG" id="sjv:SJAV_01540"/>
<evidence type="ECO:0008006" key="2">
    <source>
        <dbReference type="Google" id="ProtNLM"/>
    </source>
</evidence>